<name>A0ACB0KH02_TRIPR</name>
<gene>
    <name evidence="1" type="ORF">MILVUS5_LOCUS23246</name>
</gene>
<organism evidence="1 2">
    <name type="scientific">Trifolium pratense</name>
    <name type="common">Red clover</name>
    <dbReference type="NCBI Taxonomy" id="57577"/>
    <lineage>
        <taxon>Eukaryota</taxon>
        <taxon>Viridiplantae</taxon>
        <taxon>Streptophyta</taxon>
        <taxon>Embryophyta</taxon>
        <taxon>Tracheophyta</taxon>
        <taxon>Spermatophyta</taxon>
        <taxon>Magnoliopsida</taxon>
        <taxon>eudicotyledons</taxon>
        <taxon>Gunneridae</taxon>
        <taxon>Pentapetalae</taxon>
        <taxon>rosids</taxon>
        <taxon>fabids</taxon>
        <taxon>Fabales</taxon>
        <taxon>Fabaceae</taxon>
        <taxon>Papilionoideae</taxon>
        <taxon>50 kb inversion clade</taxon>
        <taxon>NPAAA clade</taxon>
        <taxon>Hologalegina</taxon>
        <taxon>IRL clade</taxon>
        <taxon>Trifolieae</taxon>
        <taxon>Trifolium</taxon>
    </lineage>
</organism>
<proteinExistence type="predicted"/>
<protein>
    <submittedName>
        <fullName evidence="1">Uncharacterized protein</fullName>
    </submittedName>
</protein>
<keyword evidence="2" id="KW-1185">Reference proteome</keyword>
<evidence type="ECO:0000313" key="1">
    <source>
        <dbReference type="EMBL" id="CAJ2656501.1"/>
    </source>
</evidence>
<dbReference type="EMBL" id="CASHSV030000206">
    <property type="protein sequence ID" value="CAJ2656501.1"/>
    <property type="molecule type" value="Genomic_DNA"/>
</dbReference>
<comment type="caution">
    <text evidence="1">The sequence shown here is derived from an EMBL/GenBank/DDBJ whole genome shotgun (WGS) entry which is preliminary data.</text>
</comment>
<evidence type="ECO:0000313" key="2">
    <source>
        <dbReference type="Proteomes" id="UP001177021"/>
    </source>
</evidence>
<sequence>MEEASAGAIFPNEVIVEIVSWLPVKYVMQLRCLNKFFNTLIFNPNFVQMHLNKSTRRRNSQQLALICFENENHVNPEEDSDDWTSSLITLSIHDLLQNHKFTIFHHSDPYYLLTDRPWVVGSCNGLLCLFGMSSRYHQWLYLWNPTIRKQSQKFTLFFDYYNNPNFNFSFGYDNSTQTYKVVAFYVEVKPRCNPKSVVKVFSLGDNSWRDIQCLPVLPLYCILDDDDDDDDDDNNNNKNDGVHLNGTINWIAVRDDININSRVTVDSSLTVDQFVILSLDLSTETYTQLLLPHRFDKVPRYPPKLVVLMDCLCFCHDFEKIHFVIWQMKDFGVQESWIQLFKISHQDFYIWLDLLPLYLSENGDTLLLANVKHNEAFIYNCRDNKVEKIEIANNIMWPKAKNYVESLVSPH</sequence>
<reference evidence="1" key="1">
    <citation type="submission" date="2023-10" db="EMBL/GenBank/DDBJ databases">
        <authorList>
            <person name="Rodriguez Cubillos JULIANA M."/>
            <person name="De Vega J."/>
        </authorList>
    </citation>
    <scope>NUCLEOTIDE SEQUENCE</scope>
</reference>
<accession>A0ACB0KH02</accession>
<dbReference type="Proteomes" id="UP001177021">
    <property type="component" value="Unassembled WGS sequence"/>
</dbReference>